<reference evidence="2" key="1">
    <citation type="journal article" date="2019" name="MBio">
        <title>Virus Genomes from Deep Sea Sediments Expand the Ocean Megavirome and Support Independent Origins of Viral Gigantism.</title>
        <authorList>
            <person name="Backstrom D."/>
            <person name="Yutin N."/>
            <person name="Jorgensen S.L."/>
            <person name="Dharamshi J."/>
            <person name="Homa F."/>
            <person name="Zaremba-Niedwiedzka K."/>
            <person name="Spang A."/>
            <person name="Wolf Y.I."/>
            <person name="Koonin E.V."/>
            <person name="Ettema T.J."/>
        </authorList>
    </citation>
    <scope>NUCLEOTIDE SEQUENCE</scope>
</reference>
<gene>
    <name evidence="2" type="ORF">LCPAC001_00300</name>
</gene>
<feature type="region of interest" description="Disordered" evidence="1">
    <location>
        <begin position="141"/>
        <end position="194"/>
    </location>
</feature>
<sequence length="309" mass="36616">METSIYNATVELKAGNKYILEENSPRNIINQIDIDNNDLYFDVKVEMGYDYVLVLYEPIVNHIYFMITINKTGKYKEIYEYETIETDVGDFRDFNINLFVNLKVKKSDFPNRQINRSILTDKNIILINKFFINNKRIKSRQRITKSIRSRSPPRRRLSQKRSPKRIPPLKRRSPLKRSPKRTPPLKRSPKRVLVKKERQIIQKKAPLNEKERKWCRCVLKVAAKQTVKCLQEKGWYKKYEGKECYNPYSICSKSVGTSSRECAKYYNLSQLTKNELLGYSNLNNIQVNKRHTKKDIIEVIKATNAMKYD</sequence>
<dbReference type="EMBL" id="MK500427">
    <property type="protein sequence ID" value="QBK89520.1"/>
    <property type="molecule type" value="Genomic_DNA"/>
</dbReference>
<proteinExistence type="predicted"/>
<evidence type="ECO:0000313" key="2">
    <source>
        <dbReference type="EMBL" id="QBK89520.1"/>
    </source>
</evidence>
<name>A0A481Z4F0_9VIRU</name>
<protein>
    <submittedName>
        <fullName evidence="2">HeH/LEM domain protein</fullName>
    </submittedName>
</protein>
<feature type="compositionally biased region" description="Basic residues" evidence="1">
    <location>
        <begin position="141"/>
        <end position="193"/>
    </location>
</feature>
<accession>A0A481Z4F0</accession>
<evidence type="ECO:0000256" key="1">
    <source>
        <dbReference type="SAM" id="MobiDB-lite"/>
    </source>
</evidence>
<organism evidence="2">
    <name type="scientific">Pithovirus LCPAC001</name>
    <dbReference type="NCBI Taxonomy" id="2506585"/>
    <lineage>
        <taxon>Viruses</taxon>
        <taxon>Pithoviruses</taxon>
    </lineage>
</organism>